<dbReference type="Pfam" id="PF01743">
    <property type="entry name" value="PolyA_pol"/>
    <property type="match status" value="1"/>
</dbReference>
<dbReference type="InterPro" id="IPR043519">
    <property type="entry name" value="NT_sf"/>
</dbReference>
<keyword evidence="7" id="KW-0460">Magnesium</keyword>
<evidence type="ECO:0000259" key="10">
    <source>
        <dbReference type="Pfam" id="PF01743"/>
    </source>
</evidence>
<feature type="domain" description="CCA-adding enzyme C-terminal" evidence="12">
    <location>
        <begin position="247"/>
        <end position="401"/>
    </location>
</feature>
<dbReference type="InterPro" id="IPR050264">
    <property type="entry name" value="Bact_CCA-adding_enz_type3_sf"/>
</dbReference>
<dbReference type="GO" id="GO:0000049">
    <property type="term" value="F:tRNA binding"/>
    <property type="evidence" value="ECO:0007669"/>
    <property type="project" value="TreeGrafter"/>
</dbReference>
<evidence type="ECO:0000313" key="14">
    <source>
        <dbReference type="Proteomes" id="UP000199387"/>
    </source>
</evidence>
<evidence type="ECO:0000256" key="7">
    <source>
        <dbReference type="ARBA" id="ARBA00022842"/>
    </source>
</evidence>
<dbReference type="InterPro" id="IPR032810">
    <property type="entry name" value="CCA-adding_enz_C"/>
</dbReference>
<feature type="domain" description="Poly A polymerase head" evidence="10">
    <location>
        <begin position="22"/>
        <end position="142"/>
    </location>
</feature>
<name>A0A1G6LTV0_9BACL</name>
<dbReference type="STRING" id="1236220.SAMN04488112_108125"/>
<dbReference type="InterPro" id="IPR002646">
    <property type="entry name" value="PolA_pol_head_dom"/>
</dbReference>
<dbReference type="Gene3D" id="3.30.460.10">
    <property type="entry name" value="Beta Polymerase, domain 2"/>
    <property type="match status" value="1"/>
</dbReference>
<evidence type="ECO:0000256" key="3">
    <source>
        <dbReference type="ARBA" id="ARBA00022694"/>
    </source>
</evidence>
<dbReference type="RefSeq" id="WP_091569225.1">
    <property type="nucleotide sequence ID" value="NZ_FMZA01000008.1"/>
</dbReference>
<keyword evidence="2 9" id="KW-0808">Transferase</keyword>
<evidence type="ECO:0000256" key="2">
    <source>
        <dbReference type="ARBA" id="ARBA00022679"/>
    </source>
</evidence>
<evidence type="ECO:0000256" key="8">
    <source>
        <dbReference type="ARBA" id="ARBA00022884"/>
    </source>
</evidence>
<dbReference type="Pfam" id="PF13735">
    <property type="entry name" value="tRNA_NucTran2_2"/>
    <property type="match status" value="1"/>
</dbReference>
<dbReference type="NCBIfam" id="NF009814">
    <property type="entry name" value="PRK13299.1"/>
    <property type="match status" value="1"/>
</dbReference>
<dbReference type="InterPro" id="IPR032828">
    <property type="entry name" value="PolyA_RNA-bd"/>
</dbReference>
<keyword evidence="14" id="KW-1185">Reference proteome</keyword>
<dbReference type="Gene3D" id="1.10.246.80">
    <property type="match status" value="1"/>
</dbReference>
<feature type="domain" description="tRNA nucleotidyltransferase/poly(A) polymerase RNA and SrmB- binding" evidence="11">
    <location>
        <begin position="170"/>
        <end position="228"/>
    </location>
</feature>
<keyword evidence="8 9" id="KW-0694">RNA-binding</keyword>
<evidence type="ECO:0000259" key="11">
    <source>
        <dbReference type="Pfam" id="PF12627"/>
    </source>
</evidence>
<dbReference type="GO" id="GO:0008033">
    <property type="term" value="P:tRNA processing"/>
    <property type="evidence" value="ECO:0007669"/>
    <property type="project" value="UniProtKB-KW"/>
</dbReference>
<organism evidence="13 14">
    <name type="scientific">Melghirimyces thermohalophilus</name>
    <dbReference type="NCBI Taxonomy" id="1236220"/>
    <lineage>
        <taxon>Bacteria</taxon>
        <taxon>Bacillati</taxon>
        <taxon>Bacillota</taxon>
        <taxon>Bacilli</taxon>
        <taxon>Bacillales</taxon>
        <taxon>Thermoactinomycetaceae</taxon>
        <taxon>Melghirimyces</taxon>
    </lineage>
</organism>
<keyword evidence="3" id="KW-0819">tRNA processing</keyword>
<dbReference type="SUPFAM" id="SSF81891">
    <property type="entry name" value="Poly A polymerase C-terminal region-like"/>
    <property type="match status" value="1"/>
</dbReference>
<dbReference type="GO" id="GO:0016779">
    <property type="term" value="F:nucleotidyltransferase activity"/>
    <property type="evidence" value="ECO:0007669"/>
    <property type="project" value="UniProtKB-KW"/>
</dbReference>
<dbReference type="Gene3D" id="1.10.3090.10">
    <property type="entry name" value="cca-adding enzyme, domain 2"/>
    <property type="match status" value="1"/>
</dbReference>
<keyword evidence="5" id="KW-0479">Metal-binding</keyword>
<dbReference type="Proteomes" id="UP000199387">
    <property type="component" value="Unassembled WGS sequence"/>
</dbReference>
<dbReference type="SUPFAM" id="SSF81301">
    <property type="entry name" value="Nucleotidyltransferase"/>
    <property type="match status" value="1"/>
</dbReference>
<keyword evidence="4" id="KW-0548">Nucleotidyltransferase</keyword>
<protein>
    <submittedName>
        <fullName evidence="13">tRNA nucleotidyltransferase (CCA-adding enzyme)</fullName>
    </submittedName>
</protein>
<evidence type="ECO:0000256" key="9">
    <source>
        <dbReference type="RuleBase" id="RU003953"/>
    </source>
</evidence>
<accession>A0A1G6LTV0</accession>
<dbReference type="CDD" id="cd05398">
    <property type="entry name" value="NT_ClassII-CCAase"/>
    <property type="match status" value="1"/>
</dbReference>
<comment type="cofactor">
    <cofactor evidence="1">
        <name>Mg(2+)</name>
        <dbReference type="ChEBI" id="CHEBI:18420"/>
    </cofactor>
</comment>
<dbReference type="OrthoDB" id="9805698at2"/>
<comment type="similarity">
    <text evidence="9">Belongs to the tRNA nucleotidyltransferase/poly(A) polymerase family.</text>
</comment>
<evidence type="ECO:0000256" key="4">
    <source>
        <dbReference type="ARBA" id="ARBA00022695"/>
    </source>
</evidence>
<evidence type="ECO:0000256" key="5">
    <source>
        <dbReference type="ARBA" id="ARBA00022723"/>
    </source>
</evidence>
<dbReference type="PANTHER" id="PTHR46173">
    <property type="entry name" value="CCA TRNA NUCLEOTIDYLTRANSFERASE 1, MITOCHONDRIAL"/>
    <property type="match status" value="1"/>
</dbReference>
<keyword evidence="6" id="KW-0547">Nucleotide-binding</keyword>
<dbReference type="AlphaFoldDB" id="A0A1G6LTV0"/>
<proteinExistence type="inferred from homology"/>
<evidence type="ECO:0000256" key="1">
    <source>
        <dbReference type="ARBA" id="ARBA00001946"/>
    </source>
</evidence>
<evidence type="ECO:0000256" key="6">
    <source>
        <dbReference type="ARBA" id="ARBA00022741"/>
    </source>
</evidence>
<evidence type="ECO:0000313" key="13">
    <source>
        <dbReference type="EMBL" id="SDC46673.1"/>
    </source>
</evidence>
<gene>
    <name evidence="13" type="ORF">SAMN04488112_108125</name>
</gene>
<dbReference type="PANTHER" id="PTHR46173:SF1">
    <property type="entry name" value="CCA TRNA NUCLEOTIDYLTRANSFERASE 1, MITOCHONDRIAL"/>
    <property type="match status" value="1"/>
</dbReference>
<dbReference type="GO" id="GO:0046872">
    <property type="term" value="F:metal ion binding"/>
    <property type="evidence" value="ECO:0007669"/>
    <property type="project" value="UniProtKB-KW"/>
</dbReference>
<dbReference type="EMBL" id="FMZA01000008">
    <property type="protein sequence ID" value="SDC46673.1"/>
    <property type="molecule type" value="Genomic_DNA"/>
</dbReference>
<sequence>MNHSARACDQVMARLEAAGYQAYQVGGCVRDRLLGKEPEDYDVTTDARPEQIQSLFPKTVATGIAHGTVTVLQDRVAVEVTTFRKETGYSDHRRPDQVIFVSHLNQDLARRDFTINAIAMDRRGNIFDPFGGRKDLTEKVIRTVGPATDRFAEDALRMVRALRFSAQLKFRLAESTLTALCQQKTLLQYLPVERITQEWEKWWKAEEPSRGLQWLWELDLFAHLPPFLNWPQPIPPPSIPLQRVDQVRDRRVRWSLLLYLCRVPSEEAKSYLAGFRLPSKEVRKIALIYQLALAERFPWTDSTAGKKKLLRMGLEPVQAALTTASKIGGWSRREEETSLAELCKWYQEMPVHSSRELAVNGRQLSKAVGRTPGPWTGRVLRSLTEAVALGEIPNRQDALIQEGCRLVQSDS</sequence>
<dbReference type="GO" id="GO:0000166">
    <property type="term" value="F:nucleotide binding"/>
    <property type="evidence" value="ECO:0007669"/>
    <property type="project" value="UniProtKB-KW"/>
</dbReference>
<reference evidence="13 14" key="1">
    <citation type="submission" date="2016-10" db="EMBL/GenBank/DDBJ databases">
        <authorList>
            <person name="de Groot N.N."/>
        </authorList>
    </citation>
    <scope>NUCLEOTIDE SEQUENCE [LARGE SCALE GENOMIC DNA]</scope>
    <source>
        <strain evidence="13 14">DSM 45514</strain>
    </source>
</reference>
<dbReference type="Pfam" id="PF12627">
    <property type="entry name" value="PolyA_pol_RNAbd"/>
    <property type="match status" value="1"/>
</dbReference>
<evidence type="ECO:0000259" key="12">
    <source>
        <dbReference type="Pfam" id="PF13735"/>
    </source>
</evidence>